<feature type="compositionally biased region" description="Polar residues" evidence="1">
    <location>
        <begin position="434"/>
        <end position="443"/>
    </location>
</feature>
<feature type="compositionally biased region" description="Basic and acidic residues" evidence="1">
    <location>
        <begin position="353"/>
        <end position="365"/>
    </location>
</feature>
<comment type="caution">
    <text evidence="3">The sequence shown here is derived from an EMBL/GenBank/DDBJ whole genome shotgun (WGS) entry which is preliminary data.</text>
</comment>
<dbReference type="EMBL" id="BKCJ010009111">
    <property type="protein sequence ID" value="GEU85447.1"/>
    <property type="molecule type" value="Genomic_DNA"/>
</dbReference>
<feature type="region of interest" description="Disordered" evidence="1">
    <location>
        <begin position="302"/>
        <end position="372"/>
    </location>
</feature>
<dbReference type="InterPro" id="IPR013103">
    <property type="entry name" value="RVT_2"/>
</dbReference>
<evidence type="ECO:0000313" key="3">
    <source>
        <dbReference type="EMBL" id="GEU85447.1"/>
    </source>
</evidence>
<feature type="compositionally biased region" description="Basic and acidic residues" evidence="1">
    <location>
        <begin position="446"/>
        <end position="477"/>
    </location>
</feature>
<reference evidence="3" key="1">
    <citation type="journal article" date="2019" name="Sci. Rep.">
        <title>Draft genome of Tanacetum cinerariifolium, the natural source of mosquito coil.</title>
        <authorList>
            <person name="Yamashiro T."/>
            <person name="Shiraishi A."/>
            <person name="Satake H."/>
            <person name="Nakayama K."/>
        </authorList>
    </citation>
    <scope>NUCLEOTIDE SEQUENCE</scope>
</reference>
<evidence type="ECO:0000259" key="2">
    <source>
        <dbReference type="Pfam" id="PF07727"/>
    </source>
</evidence>
<dbReference type="AlphaFoldDB" id="A0A6L2NIM7"/>
<gene>
    <name evidence="3" type="ORF">Tci_057425</name>
</gene>
<sequence length="575" mass="64552">MVMFWKNKARLVAKGYCQEEGIDFKELFVPVAWIEAIKIFIANAFSKNMIIYQMDVKTTFLNGDLQEEVYVSQPKGFEDPDHPTHTATKFLICGKIIVKKTAIPDNGAFTTSSSVPAIYIHQFWNTMTYDVKTKVYSVQLDEQWFTLSADILQKALEITLDDLTHPFVSPPASDAPWREILSLISQCLTDHTELLWEDFVQGIQTFFSHKASTKKTTPLLIPYCRFTKLIIYYLGSKHNIHQRPESVIHVTRNDFLLGNLKFVHKGEKDEVLGMSIPTHLITEAIQQSPYYQKYLNMVAKQPKAKNKVKKKTASGSEKQTTPAPAKQPNSLKKKPSKPTPSRKVQKGKPSLKLVDEKEEVQHEPEPQVEETDVDLERALKLCLDSSQLQGQVKEEDVELELALKMSLDSFQAQSQALVGGVAIHECDTSEKVVQETSWPSDSISVAEKDSDSERTKSGTEVKITESAEDQARSDPGKGPEALAGPNPKPMHEDFYATAYPNVHKSLKLKTDENVILEEPTSPSGTHSSMKNLDDTYNFGDEFLNDVPTEDEPANTSSPLLTTYVVDLITTTPTPQ</sequence>
<protein>
    <submittedName>
        <fullName evidence="3">Retrovirus-related Pol polyprotein from transposon TNT 1-94</fullName>
    </submittedName>
</protein>
<organism evidence="3">
    <name type="scientific">Tanacetum cinerariifolium</name>
    <name type="common">Dalmatian daisy</name>
    <name type="synonym">Chrysanthemum cinerariifolium</name>
    <dbReference type="NCBI Taxonomy" id="118510"/>
    <lineage>
        <taxon>Eukaryota</taxon>
        <taxon>Viridiplantae</taxon>
        <taxon>Streptophyta</taxon>
        <taxon>Embryophyta</taxon>
        <taxon>Tracheophyta</taxon>
        <taxon>Spermatophyta</taxon>
        <taxon>Magnoliopsida</taxon>
        <taxon>eudicotyledons</taxon>
        <taxon>Gunneridae</taxon>
        <taxon>Pentapetalae</taxon>
        <taxon>asterids</taxon>
        <taxon>campanulids</taxon>
        <taxon>Asterales</taxon>
        <taxon>Asteraceae</taxon>
        <taxon>Asteroideae</taxon>
        <taxon>Anthemideae</taxon>
        <taxon>Anthemidinae</taxon>
        <taxon>Tanacetum</taxon>
    </lineage>
</organism>
<dbReference type="Pfam" id="PF07727">
    <property type="entry name" value="RVT_2"/>
    <property type="match status" value="1"/>
</dbReference>
<feature type="compositionally biased region" description="Basic residues" evidence="1">
    <location>
        <begin position="302"/>
        <end position="312"/>
    </location>
</feature>
<feature type="domain" description="Reverse transcriptase Ty1/copia-type" evidence="2">
    <location>
        <begin position="6"/>
        <end position="81"/>
    </location>
</feature>
<name>A0A6L2NIM7_TANCI</name>
<feature type="region of interest" description="Disordered" evidence="1">
    <location>
        <begin position="430"/>
        <end position="493"/>
    </location>
</feature>
<accession>A0A6L2NIM7</accession>
<proteinExistence type="predicted"/>
<evidence type="ECO:0000256" key="1">
    <source>
        <dbReference type="SAM" id="MobiDB-lite"/>
    </source>
</evidence>